<keyword evidence="5" id="KW-1185">Reference proteome</keyword>
<evidence type="ECO:0000313" key="5">
    <source>
        <dbReference type="Proteomes" id="UP001583177"/>
    </source>
</evidence>
<protein>
    <recommendedName>
        <fullName evidence="3">Fungal lipase-type domain-containing protein</fullName>
    </recommendedName>
</protein>
<keyword evidence="2" id="KW-0378">Hydrolase</keyword>
<keyword evidence="1" id="KW-0732">Signal</keyword>
<organism evidence="4 5">
    <name type="scientific">Diaporthe australafricana</name>
    <dbReference type="NCBI Taxonomy" id="127596"/>
    <lineage>
        <taxon>Eukaryota</taxon>
        <taxon>Fungi</taxon>
        <taxon>Dikarya</taxon>
        <taxon>Ascomycota</taxon>
        <taxon>Pezizomycotina</taxon>
        <taxon>Sordariomycetes</taxon>
        <taxon>Sordariomycetidae</taxon>
        <taxon>Diaporthales</taxon>
        <taxon>Diaporthaceae</taxon>
        <taxon>Diaporthe</taxon>
    </lineage>
</organism>
<comment type="caution">
    <text evidence="4">The sequence shown here is derived from an EMBL/GenBank/DDBJ whole genome shotgun (WGS) entry which is preliminary data.</text>
</comment>
<reference evidence="4 5" key="1">
    <citation type="journal article" date="2024" name="IMA Fungus">
        <title>IMA Genome - F19 : A genome assembly and annotation guide to empower mycologists, including annotated draft genome sequences of Ceratocystis pirilliformis, Diaporthe australafricana, Fusarium ophioides, Paecilomyces lecythidis, and Sporothrix stenoceras.</title>
        <authorList>
            <person name="Aylward J."/>
            <person name="Wilson A.M."/>
            <person name="Visagie C.M."/>
            <person name="Spraker J."/>
            <person name="Barnes I."/>
            <person name="Buitendag C."/>
            <person name="Ceriani C."/>
            <person name="Del Mar Angel L."/>
            <person name="du Plessis D."/>
            <person name="Fuchs T."/>
            <person name="Gasser K."/>
            <person name="Kramer D."/>
            <person name="Li W."/>
            <person name="Munsamy K."/>
            <person name="Piso A."/>
            <person name="Price J.L."/>
            <person name="Sonnekus B."/>
            <person name="Thomas C."/>
            <person name="van der Nest A."/>
            <person name="van Dijk A."/>
            <person name="van Heerden A."/>
            <person name="van Vuuren N."/>
            <person name="Yilmaz N."/>
            <person name="Duong T.A."/>
            <person name="van der Merwe N.A."/>
            <person name="Wingfield M.J."/>
            <person name="Wingfield B.D."/>
        </authorList>
    </citation>
    <scope>NUCLEOTIDE SEQUENCE [LARGE SCALE GENOMIC DNA]</scope>
    <source>
        <strain evidence="4 5">CMW 18300</strain>
    </source>
</reference>
<proteinExistence type="predicted"/>
<dbReference type="Proteomes" id="UP001583177">
    <property type="component" value="Unassembled WGS sequence"/>
</dbReference>
<dbReference type="InterPro" id="IPR029058">
    <property type="entry name" value="AB_hydrolase_fold"/>
</dbReference>
<dbReference type="SUPFAM" id="SSF53474">
    <property type="entry name" value="alpha/beta-Hydrolases"/>
    <property type="match status" value="1"/>
</dbReference>
<dbReference type="Gene3D" id="3.40.50.1820">
    <property type="entry name" value="alpha/beta hydrolase"/>
    <property type="match status" value="1"/>
</dbReference>
<evidence type="ECO:0000259" key="3">
    <source>
        <dbReference type="Pfam" id="PF01764"/>
    </source>
</evidence>
<accession>A0ABR3XCR0</accession>
<dbReference type="InterPro" id="IPR051299">
    <property type="entry name" value="AB_hydrolase_lip/est"/>
</dbReference>
<gene>
    <name evidence="4" type="ORF">Daus18300_003850</name>
</gene>
<dbReference type="CDD" id="cd00519">
    <property type="entry name" value="Lipase_3"/>
    <property type="match status" value="1"/>
</dbReference>
<name>A0ABR3XCR0_9PEZI</name>
<sequence length="217" mass="22745">MEGFVGLDPVQSNIVVALRGSGSVRNWIADVNILLSSCSDLADDCKVHAGSKKAWDNIAEATTSLVRSAHDAHPDHGIIVTGHSLGAGVANIAAAYLRAAGLPCDLYTYGSPRAGNEQFASFVSAQAGGSEYRVTHTDDPFTRLPPNSWVLGSYRHVTPEYWLTQVNGSAGALVSDITVCEGTNNDDCNSGTDGFDTLAHLWYFGGIAGCAAASITL</sequence>
<feature type="domain" description="Fungal lipase-type" evidence="3">
    <location>
        <begin position="15"/>
        <end position="147"/>
    </location>
</feature>
<evidence type="ECO:0000256" key="1">
    <source>
        <dbReference type="ARBA" id="ARBA00022729"/>
    </source>
</evidence>
<evidence type="ECO:0000313" key="4">
    <source>
        <dbReference type="EMBL" id="KAL1873487.1"/>
    </source>
</evidence>
<dbReference type="PANTHER" id="PTHR46640">
    <property type="entry name" value="TRIACYLGLYCEROL LIPASE, PUTATIVE (AFU_ORTHOLOGUE AFUA_6G06510)-RELATED"/>
    <property type="match status" value="1"/>
</dbReference>
<evidence type="ECO:0000256" key="2">
    <source>
        <dbReference type="ARBA" id="ARBA00022801"/>
    </source>
</evidence>
<dbReference type="Pfam" id="PF01764">
    <property type="entry name" value="Lipase_3"/>
    <property type="match status" value="1"/>
</dbReference>
<dbReference type="InterPro" id="IPR002921">
    <property type="entry name" value="Fungal_lipase-type"/>
</dbReference>
<dbReference type="PANTHER" id="PTHR46640:SF1">
    <property type="entry name" value="FUNGAL LIPASE-LIKE DOMAIN-CONTAINING PROTEIN-RELATED"/>
    <property type="match status" value="1"/>
</dbReference>
<dbReference type="EMBL" id="JAWRVE010000025">
    <property type="protein sequence ID" value="KAL1873487.1"/>
    <property type="molecule type" value="Genomic_DNA"/>
</dbReference>